<protein>
    <submittedName>
        <fullName evidence="1">Uncharacterized protein</fullName>
    </submittedName>
</protein>
<feature type="non-terminal residue" evidence="1">
    <location>
        <position position="1"/>
    </location>
</feature>
<organism evidence="1 2">
    <name type="scientific">Dipteronia dyeriana</name>
    <dbReference type="NCBI Taxonomy" id="168575"/>
    <lineage>
        <taxon>Eukaryota</taxon>
        <taxon>Viridiplantae</taxon>
        <taxon>Streptophyta</taxon>
        <taxon>Embryophyta</taxon>
        <taxon>Tracheophyta</taxon>
        <taxon>Spermatophyta</taxon>
        <taxon>Magnoliopsida</taxon>
        <taxon>eudicotyledons</taxon>
        <taxon>Gunneridae</taxon>
        <taxon>Pentapetalae</taxon>
        <taxon>rosids</taxon>
        <taxon>malvids</taxon>
        <taxon>Sapindales</taxon>
        <taxon>Sapindaceae</taxon>
        <taxon>Hippocastanoideae</taxon>
        <taxon>Acereae</taxon>
        <taxon>Dipteronia</taxon>
    </lineage>
</organism>
<evidence type="ECO:0000313" key="1">
    <source>
        <dbReference type="EMBL" id="KAK2645616.1"/>
    </source>
</evidence>
<dbReference type="AlphaFoldDB" id="A0AAD9WWC0"/>
<dbReference type="Proteomes" id="UP001280121">
    <property type="component" value="Unassembled WGS sequence"/>
</dbReference>
<name>A0AAD9WWC0_9ROSI</name>
<keyword evidence="2" id="KW-1185">Reference proteome</keyword>
<sequence length="95" mass="10852">LDFDGRKAQVRGLFKSIDTWIEELGLKPINLEEFKSSKMGRWLGNGMKCSGGKEWGIFMKGAVKAGKNNVILHTILKKWKVWNSCVSVQRHVMKM</sequence>
<accession>A0AAD9WWC0</accession>
<feature type="non-terminal residue" evidence="1">
    <location>
        <position position="95"/>
    </location>
</feature>
<evidence type="ECO:0000313" key="2">
    <source>
        <dbReference type="Proteomes" id="UP001280121"/>
    </source>
</evidence>
<comment type="caution">
    <text evidence="1">The sequence shown here is derived from an EMBL/GenBank/DDBJ whole genome shotgun (WGS) entry which is preliminary data.</text>
</comment>
<gene>
    <name evidence="1" type="ORF">Ddye_020811</name>
</gene>
<reference evidence="1" key="1">
    <citation type="journal article" date="2023" name="Plant J.">
        <title>Genome sequences and population genomics provide insights into the demographic history, inbreeding, and mutation load of two 'living fossil' tree species of Dipteronia.</title>
        <authorList>
            <person name="Feng Y."/>
            <person name="Comes H.P."/>
            <person name="Chen J."/>
            <person name="Zhu S."/>
            <person name="Lu R."/>
            <person name="Zhang X."/>
            <person name="Li P."/>
            <person name="Qiu J."/>
            <person name="Olsen K.M."/>
            <person name="Qiu Y."/>
        </authorList>
    </citation>
    <scope>NUCLEOTIDE SEQUENCE</scope>
    <source>
        <strain evidence="1">KIB01</strain>
    </source>
</reference>
<dbReference type="EMBL" id="JANJYI010000006">
    <property type="protein sequence ID" value="KAK2645616.1"/>
    <property type="molecule type" value="Genomic_DNA"/>
</dbReference>
<proteinExistence type="predicted"/>